<protein>
    <submittedName>
        <fullName evidence="3">Uncharacterized protein</fullName>
    </submittedName>
</protein>
<dbReference type="PANTHER" id="PTHR36987">
    <property type="entry name" value="NADH DEHYDROGENASE [UBIQUINONE] 1 BETA SUBCOMPLEX SUBUNIT 2-LIKE"/>
    <property type="match status" value="1"/>
</dbReference>
<feature type="region of interest" description="Disordered" evidence="1">
    <location>
        <begin position="54"/>
        <end position="73"/>
    </location>
</feature>
<dbReference type="GO" id="GO:0005743">
    <property type="term" value="C:mitochondrial inner membrane"/>
    <property type="evidence" value="ECO:0007669"/>
    <property type="project" value="InterPro"/>
</dbReference>
<dbReference type="InterPro" id="IPR044980">
    <property type="entry name" value="NDUFB2_plant/fungi"/>
</dbReference>
<dbReference type="PANTHER" id="PTHR36987:SF1">
    <property type="entry name" value="NADH DEHYDROGENASE [UBIQUINONE] 1 BETA SUBCOMPLEX SUBUNIT 2"/>
    <property type="match status" value="1"/>
</dbReference>
<feature type="transmembrane region" description="Helical" evidence="2">
    <location>
        <begin position="20"/>
        <end position="37"/>
    </location>
</feature>
<proteinExistence type="predicted"/>
<name>A0A2H3JPT1_WOLCO</name>
<dbReference type="OrthoDB" id="531564at2759"/>
<evidence type="ECO:0000313" key="4">
    <source>
        <dbReference type="Proteomes" id="UP000218811"/>
    </source>
</evidence>
<evidence type="ECO:0000313" key="3">
    <source>
        <dbReference type="EMBL" id="PCH43911.1"/>
    </source>
</evidence>
<dbReference type="Proteomes" id="UP000218811">
    <property type="component" value="Unassembled WGS sequence"/>
</dbReference>
<dbReference type="STRING" id="742152.A0A2H3JPT1"/>
<dbReference type="AlphaFoldDB" id="A0A2H3JPT1"/>
<sequence length="73" mass="8250">MAGHYSSEFKPSLPAFRYKFLATTVGATMWFFIFYRIRKDGAVKLLGHHPWDAHGNGHDEHGHGHDAAHGSHH</sequence>
<dbReference type="GO" id="GO:0045271">
    <property type="term" value="C:respiratory chain complex I"/>
    <property type="evidence" value="ECO:0007669"/>
    <property type="project" value="InterPro"/>
</dbReference>
<evidence type="ECO:0000256" key="2">
    <source>
        <dbReference type="SAM" id="Phobius"/>
    </source>
</evidence>
<organism evidence="3 4">
    <name type="scientific">Wolfiporia cocos (strain MD-104)</name>
    <name type="common">Brown rot fungus</name>
    <dbReference type="NCBI Taxonomy" id="742152"/>
    <lineage>
        <taxon>Eukaryota</taxon>
        <taxon>Fungi</taxon>
        <taxon>Dikarya</taxon>
        <taxon>Basidiomycota</taxon>
        <taxon>Agaricomycotina</taxon>
        <taxon>Agaricomycetes</taxon>
        <taxon>Polyporales</taxon>
        <taxon>Phaeolaceae</taxon>
        <taxon>Wolfiporia</taxon>
    </lineage>
</organism>
<keyword evidence="2" id="KW-0812">Transmembrane</keyword>
<keyword evidence="4" id="KW-1185">Reference proteome</keyword>
<reference evidence="3 4" key="1">
    <citation type="journal article" date="2012" name="Science">
        <title>The Paleozoic origin of enzymatic lignin decomposition reconstructed from 31 fungal genomes.</title>
        <authorList>
            <person name="Floudas D."/>
            <person name="Binder M."/>
            <person name="Riley R."/>
            <person name="Barry K."/>
            <person name="Blanchette R.A."/>
            <person name="Henrissat B."/>
            <person name="Martinez A.T."/>
            <person name="Otillar R."/>
            <person name="Spatafora J.W."/>
            <person name="Yadav J.S."/>
            <person name="Aerts A."/>
            <person name="Benoit I."/>
            <person name="Boyd A."/>
            <person name="Carlson A."/>
            <person name="Copeland A."/>
            <person name="Coutinho P.M."/>
            <person name="de Vries R.P."/>
            <person name="Ferreira P."/>
            <person name="Findley K."/>
            <person name="Foster B."/>
            <person name="Gaskell J."/>
            <person name="Glotzer D."/>
            <person name="Gorecki P."/>
            <person name="Heitman J."/>
            <person name="Hesse C."/>
            <person name="Hori C."/>
            <person name="Igarashi K."/>
            <person name="Jurgens J.A."/>
            <person name="Kallen N."/>
            <person name="Kersten P."/>
            <person name="Kohler A."/>
            <person name="Kuees U."/>
            <person name="Kumar T.K.A."/>
            <person name="Kuo A."/>
            <person name="LaButti K."/>
            <person name="Larrondo L.F."/>
            <person name="Lindquist E."/>
            <person name="Ling A."/>
            <person name="Lombard V."/>
            <person name="Lucas S."/>
            <person name="Lundell T."/>
            <person name="Martin R."/>
            <person name="McLaughlin D.J."/>
            <person name="Morgenstern I."/>
            <person name="Morin E."/>
            <person name="Murat C."/>
            <person name="Nagy L.G."/>
            <person name="Nolan M."/>
            <person name="Ohm R.A."/>
            <person name="Patyshakuliyeva A."/>
            <person name="Rokas A."/>
            <person name="Ruiz-Duenas F.J."/>
            <person name="Sabat G."/>
            <person name="Salamov A."/>
            <person name="Samejima M."/>
            <person name="Schmutz J."/>
            <person name="Slot J.C."/>
            <person name="St John F."/>
            <person name="Stenlid J."/>
            <person name="Sun H."/>
            <person name="Sun S."/>
            <person name="Syed K."/>
            <person name="Tsang A."/>
            <person name="Wiebenga A."/>
            <person name="Young D."/>
            <person name="Pisabarro A."/>
            <person name="Eastwood D.C."/>
            <person name="Martin F."/>
            <person name="Cullen D."/>
            <person name="Grigoriev I.V."/>
            <person name="Hibbett D.S."/>
        </authorList>
    </citation>
    <scope>NUCLEOTIDE SEQUENCE [LARGE SCALE GENOMIC DNA]</scope>
    <source>
        <strain evidence="3 4">MD-104</strain>
    </source>
</reference>
<evidence type="ECO:0000256" key="1">
    <source>
        <dbReference type="SAM" id="MobiDB-lite"/>
    </source>
</evidence>
<keyword evidence="2" id="KW-1133">Transmembrane helix</keyword>
<gene>
    <name evidence="3" type="ORF">WOLCODRAFT_153965</name>
</gene>
<dbReference type="EMBL" id="KB468146">
    <property type="protein sequence ID" value="PCH43911.1"/>
    <property type="molecule type" value="Genomic_DNA"/>
</dbReference>
<dbReference type="OMA" id="MMYRAKQ"/>
<keyword evidence="2" id="KW-0472">Membrane</keyword>
<accession>A0A2H3JPT1</accession>